<dbReference type="EMBL" id="CP054569">
    <property type="protein sequence ID" value="QKQ50445.1"/>
    <property type="molecule type" value="Genomic_DNA"/>
</dbReference>
<feature type="region of interest" description="Disordered" evidence="1">
    <location>
        <begin position="91"/>
        <end position="161"/>
    </location>
</feature>
<gene>
    <name evidence="2" type="ORF">FOC81_28535</name>
</gene>
<evidence type="ECO:0000313" key="2">
    <source>
        <dbReference type="EMBL" id="QKQ50445.1"/>
    </source>
</evidence>
<sequence>MFSSPAWAQQAAQPQPAGPAAGAGKPAEPGGEGRNVLNAGPEPRVLLPADSRDRAAIFGTTDPDELALAAQENVIDEQRLRLQVLESLFGQASETRSAPSGRIPLRPTSADLPPPSMPRLMPAPAGARIDGTREARGQVDDMQRRVDGLLRNADTLGQPAR</sequence>
<evidence type="ECO:0000256" key="1">
    <source>
        <dbReference type="SAM" id="MobiDB-lite"/>
    </source>
</evidence>
<feature type="compositionally biased region" description="Basic and acidic residues" evidence="1">
    <location>
        <begin position="130"/>
        <end position="148"/>
    </location>
</feature>
<name>A0A6N0JTM4_ACHDE</name>
<organism evidence="2 3">
    <name type="scientific">Achromobacter denitrificans</name>
    <name type="common">Alcaligenes denitrificans</name>
    <dbReference type="NCBI Taxonomy" id="32002"/>
    <lineage>
        <taxon>Bacteria</taxon>
        <taxon>Pseudomonadati</taxon>
        <taxon>Pseudomonadota</taxon>
        <taxon>Betaproteobacteria</taxon>
        <taxon>Burkholderiales</taxon>
        <taxon>Alcaligenaceae</taxon>
        <taxon>Achromobacter</taxon>
    </lineage>
</organism>
<feature type="compositionally biased region" description="Low complexity" evidence="1">
    <location>
        <begin position="1"/>
        <end position="29"/>
    </location>
</feature>
<dbReference type="AlphaFoldDB" id="A0A6N0JTM4"/>
<accession>A0A6N0JTM4</accession>
<protein>
    <submittedName>
        <fullName evidence="2">Uncharacterized protein</fullName>
    </submittedName>
</protein>
<feature type="region of interest" description="Disordered" evidence="1">
    <location>
        <begin position="1"/>
        <end position="50"/>
    </location>
</feature>
<proteinExistence type="predicted"/>
<reference evidence="2 3" key="1">
    <citation type="submission" date="2020-05" db="EMBL/GenBank/DDBJ databases">
        <title>FDA dAtabase for Regulatory Grade micrObial Sequences (FDA-ARGOS): Supporting development and validation of Infectious Disease Dx tests.</title>
        <authorList>
            <person name="Sproer C."/>
            <person name="Gronow S."/>
            <person name="Severitt S."/>
            <person name="Schroder I."/>
            <person name="Tallon L."/>
            <person name="Sadzewicz L."/>
            <person name="Zhao X."/>
            <person name="Vavikolanu K."/>
            <person name="Mehta A."/>
            <person name="Aluvathingal J."/>
            <person name="Nadendla S."/>
            <person name="Myers T."/>
            <person name="Yan Y."/>
            <person name="Sichtig H."/>
        </authorList>
    </citation>
    <scope>NUCLEOTIDE SEQUENCE [LARGE SCALE GENOMIC DNA]</scope>
    <source>
        <strain evidence="2 3">FDAARGOS_787</strain>
    </source>
</reference>
<dbReference type="RefSeq" id="WP_174717248.1">
    <property type="nucleotide sequence ID" value="NZ_CP054569.1"/>
</dbReference>
<evidence type="ECO:0000313" key="3">
    <source>
        <dbReference type="Proteomes" id="UP000509782"/>
    </source>
</evidence>
<dbReference type="Proteomes" id="UP000509782">
    <property type="component" value="Chromosome"/>
</dbReference>